<dbReference type="GO" id="GO:0051213">
    <property type="term" value="F:dioxygenase activity"/>
    <property type="evidence" value="ECO:0007669"/>
    <property type="project" value="UniProtKB-KW"/>
</dbReference>
<dbReference type="InterPro" id="IPR013785">
    <property type="entry name" value="Aldolase_TIM"/>
</dbReference>
<name>E0NUS8_9BACT</name>
<evidence type="ECO:0000256" key="3">
    <source>
        <dbReference type="ARBA" id="ARBA00023002"/>
    </source>
</evidence>
<dbReference type="CDD" id="cd04730">
    <property type="entry name" value="NPD_like"/>
    <property type="match status" value="1"/>
</dbReference>
<keyword evidence="3 4" id="KW-0560">Oxidoreductase</keyword>
<dbReference type="Pfam" id="PF03060">
    <property type="entry name" value="NMO"/>
    <property type="match status" value="2"/>
</dbReference>
<accession>E0NUS8</accession>
<dbReference type="GO" id="GO:0018580">
    <property type="term" value="F:nitronate monooxygenase activity"/>
    <property type="evidence" value="ECO:0007669"/>
    <property type="project" value="InterPro"/>
</dbReference>
<dbReference type="EMBL" id="AEEI01000053">
    <property type="protein sequence ID" value="EFM01185.1"/>
    <property type="molecule type" value="Genomic_DNA"/>
</dbReference>
<dbReference type="HOGENOM" id="CLU_038732_1_1_10"/>
<dbReference type="EC" id="1.3.1.9" evidence="4"/>
<evidence type="ECO:0000256" key="2">
    <source>
        <dbReference type="ARBA" id="ARBA00022643"/>
    </source>
</evidence>
<dbReference type="PANTHER" id="PTHR32332">
    <property type="entry name" value="2-NITROPROPANE DIOXYGENASE"/>
    <property type="match status" value="1"/>
</dbReference>
<evidence type="ECO:0000313" key="4">
    <source>
        <dbReference type="EMBL" id="EFM01185.1"/>
    </source>
</evidence>
<proteinExistence type="predicted"/>
<dbReference type="GO" id="GO:0004318">
    <property type="term" value="F:enoyl-[acyl-carrier-protein] reductase (NADH) activity"/>
    <property type="evidence" value="ECO:0007669"/>
    <property type="project" value="UniProtKB-EC"/>
</dbReference>
<dbReference type="PANTHER" id="PTHR32332:SF20">
    <property type="entry name" value="2-NITROPROPANE DIOXYGENASE-LIKE PROTEIN"/>
    <property type="match status" value="1"/>
</dbReference>
<sequence length="367" mass="40027">MLYLLDIHAGEKLHEKYFFSFSYRFFAIQRYTYYPSFRIFAANKIQLHIEMKANRITELFGIRYPIVQGGMVWCSGWRLASAVSNAGGLGLLGAGSMHPDTLKAHIRKMKDATTAPWGVNVPLMYPEIDTLIALIIDEQVPIVFTSAGSPKKFTSLFHDHGIKVGHVVSGSKFARKCEEAGVDAIVAEGFEAGGHNGREETTTLTLIPQVRQATNLPLIAAGGIGSGRAMAAAFALGAEGVQVGTAFALTAESSASEAFKKRCIALEEGDTMLALKKLSPTRLVKNALFRRIEEAENRGADVVELKDILGHAASKRGIFEGDMEDGELEIGQIASAIKEIKTARAVIEEMVEEARTQARYVSDSMVW</sequence>
<evidence type="ECO:0000256" key="1">
    <source>
        <dbReference type="ARBA" id="ARBA00022630"/>
    </source>
</evidence>
<dbReference type="STRING" id="862515.HMPREF0658_1933"/>
<organism evidence="4 5">
    <name type="scientific">Hoylesella marshii DSM 16973 = JCM 13450</name>
    <dbReference type="NCBI Taxonomy" id="862515"/>
    <lineage>
        <taxon>Bacteria</taxon>
        <taxon>Pseudomonadati</taxon>
        <taxon>Bacteroidota</taxon>
        <taxon>Bacteroidia</taxon>
        <taxon>Bacteroidales</taxon>
        <taxon>Prevotellaceae</taxon>
        <taxon>Hoylesella</taxon>
    </lineage>
</organism>
<keyword evidence="1" id="KW-0285">Flavoprotein</keyword>
<keyword evidence="2" id="KW-0288">FMN</keyword>
<protein>
    <submittedName>
        <fullName evidence="4">Oxidoreductase, 2-nitropropane dioxygenase family protein</fullName>
        <ecNumber evidence="4">1.3.1.9</ecNumber>
    </submittedName>
</protein>
<dbReference type="InterPro" id="IPR004136">
    <property type="entry name" value="NMO"/>
</dbReference>
<dbReference type="AlphaFoldDB" id="E0NUS8"/>
<comment type="caution">
    <text evidence="4">The sequence shown here is derived from an EMBL/GenBank/DDBJ whole genome shotgun (WGS) entry which is preliminary data.</text>
</comment>
<dbReference type="Gene3D" id="3.20.20.70">
    <property type="entry name" value="Aldolase class I"/>
    <property type="match status" value="1"/>
</dbReference>
<keyword evidence="4" id="KW-0223">Dioxygenase</keyword>
<dbReference type="SUPFAM" id="SSF51412">
    <property type="entry name" value="Inosine monophosphate dehydrogenase (IMPDH)"/>
    <property type="match status" value="1"/>
</dbReference>
<dbReference type="eggNOG" id="COG2070">
    <property type="taxonomic scope" value="Bacteria"/>
</dbReference>
<evidence type="ECO:0000313" key="5">
    <source>
        <dbReference type="Proteomes" id="UP000004394"/>
    </source>
</evidence>
<keyword evidence="5" id="KW-1185">Reference proteome</keyword>
<reference evidence="4" key="1">
    <citation type="submission" date="2010-07" db="EMBL/GenBank/DDBJ databases">
        <authorList>
            <person name="Muzny D."/>
            <person name="Qin X."/>
            <person name="Deng J."/>
            <person name="Jiang H."/>
            <person name="Liu Y."/>
            <person name="Qu J."/>
            <person name="Song X.-Z."/>
            <person name="Zhang L."/>
            <person name="Thornton R."/>
            <person name="Coyle M."/>
            <person name="Francisco L."/>
            <person name="Jackson L."/>
            <person name="Javaid M."/>
            <person name="Korchina V."/>
            <person name="Kovar C."/>
            <person name="Mata R."/>
            <person name="Mathew T."/>
            <person name="Ngo R."/>
            <person name="Nguyen L."/>
            <person name="Nguyen N."/>
            <person name="Okwuonu G."/>
            <person name="Ongeri F."/>
            <person name="Pham C."/>
            <person name="Simmons D."/>
            <person name="Wilczek-Boney K."/>
            <person name="Hale W."/>
            <person name="Jakkamsetti A."/>
            <person name="Pham P."/>
            <person name="Ruth R."/>
            <person name="San Lucas F."/>
            <person name="Warren J."/>
            <person name="Zhang J."/>
            <person name="Zhao Z."/>
            <person name="Zhou C."/>
            <person name="Zhu D."/>
            <person name="Lee S."/>
            <person name="Bess C."/>
            <person name="Blankenburg K."/>
            <person name="Forbes L."/>
            <person name="Fu Q."/>
            <person name="Gubbala S."/>
            <person name="Hirani K."/>
            <person name="Jayaseelan J.C."/>
            <person name="Lara F."/>
            <person name="Munidasa M."/>
            <person name="Palculict T."/>
            <person name="Patil S."/>
            <person name="Pu L.-L."/>
            <person name="Saada N."/>
            <person name="Tang L."/>
            <person name="Weissenberger G."/>
            <person name="Zhu Y."/>
            <person name="Hemphill L."/>
            <person name="Shang Y."/>
            <person name="Youmans B."/>
            <person name="Ayvaz T."/>
            <person name="Ross M."/>
            <person name="Santibanez J."/>
            <person name="Aqrawi P."/>
            <person name="Gross S."/>
            <person name="Joshi V."/>
            <person name="Fowler G."/>
            <person name="Nazareth L."/>
            <person name="Reid J."/>
            <person name="Worley K."/>
            <person name="Petrosino J."/>
            <person name="Highlander S."/>
            <person name="Gibbs R."/>
        </authorList>
    </citation>
    <scope>NUCLEOTIDE SEQUENCE [LARGE SCALE GENOMIC DNA]</scope>
    <source>
        <strain evidence="4">DSM 16973</strain>
    </source>
</reference>
<dbReference type="Proteomes" id="UP000004394">
    <property type="component" value="Unassembled WGS sequence"/>
</dbReference>
<gene>
    <name evidence="4" type="primary">fabK</name>
    <name evidence="4" type="ORF">HMPREF0658_1933</name>
</gene>